<gene>
    <name evidence="2" type="ORF">RSOLAG22IIIB_05725</name>
</gene>
<feature type="compositionally biased region" description="Basic residues" evidence="1">
    <location>
        <begin position="98"/>
        <end position="108"/>
    </location>
</feature>
<accession>A0A0K6G8L1</accession>
<proteinExistence type="predicted"/>
<evidence type="ECO:0000313" key="3">
    <source>
        <dbReference type="Proteomes" id="UP000044841"/>
    </source>
</evidence>
<organism evidence="2 3">
    <name type="scientific">Rhizoctonia solani</name>
    <dbReference type="NCBI Taxonomy" id="456999"/>
    <lineage>
        <taxon>Eukaryota</taxon>
        <taxon>Fungi</taxon>
        <taxon>Dikarya</taxon>
        <taxon>Basidiomycota</taxon>
        <taxon>Agaricomycotina</taxon>
        <taxon>Agaricomycetes</taxon>
        <taxon>Cantharellales</taxon>
        <taxon>Ceratobasidiaceae</taxon>
        <taxon>Rhizoctonia</taxon>
    </lineage>
</organism>
<feature type="compositionally biased region" description="Polar residues" evidence="1">
    <location>
        <begin position="1"/>
        <end position="10"/>
    </location>
</feature>
<feature type="compositionally biased region" description="Basic residues" evidence="1">
    <location>
        <begin position="119"/>
        <end position="129"/>
    </location>
</feature>
<evidence type="ECO:0000313" key="2">
    <source>
        <dbReference type="EMBL" id="CUA74830.1"/>
    </source>
</evidence>
<keyword evidence="3" id="KW-1185">Reference proteome</keyword>
<sequence length="375" mass="41420">MSQKRISSGDSDCYAPSEASSFISVVGTPPQRPKKAPKIVMEVVIPVPKSTKRRPPSPVDEKTTPSTGKPKRRRVREPSPARSDSSVSLGTYWYEPPKKKRTRTRRKPSTTAEGEQVKPRKRPYRRRNRSQALSQTAQNEHIPTTCLEPVPSPAIPVTADVQSRPRSPSVPPFKPRARPISVTPRVKINLESARLETIQAQESARGYDIYHCWPTPPGSDTPKPRVQNALNTPTTSSPLESRARVYTPNDASSSTGLGTLEYNELYGERGRTPWGSMPGSPKPPSNIALLSPLMADRLYALFPGPAEAGLGASGPEVNKLARSSLQTALRELVEQYHYPLENVSKLLEKTGRELRQLRTTQEVLKVLVNEALGDE</sequence>
<protein>
    <submittedName>
        <fullName evidence="2">Uncharacterized protein</fullName>
    </submittedName>
</protein>
<dbReference type="Proteomes" id="UP000044841">
    <property type="component" value="Unassembled WGS sequence"/>
</dbReference>
<dbReference type="EMBL" id="CYGV01001500">
    <property type="protein sequence ID" value="CUA74830.1"/>
    <property type="molecule type" value="Genomic_DNA"/>
</dbReference>
<name>A0A0K6G8L1_9AGAM</name>
<evidence type="ECO:0000256" key="1">
    <source>
        <dbReference type="SAM" id="MobiDB-lite"/>
    </source>
</evidence>
<feature type="region of interest" description="Disordered" evidence="1">
    <location>
        <begin position="1"/>
        <end position="178"/>
    </location>
</feature>
<dbReference type="AlphaFoldDB" id="A0A0K6G8L1"/>
<feature type="compositionally biased region" description="Polar residues" evidence="1">
    <location>
        <begin position="130"/>
        <end position="142"/>
    </location>
</feature>
<reference evidence="2 3" key="1">
    <citation type="submission" date="2015-07" db="EMBL/GenBank/DDBJ databases">
        <authorList>
            <person name="Noorani M."/>
        </authorList>
    </citation>
    <scope>NUCLEOTIDE SEQUENCE [LARGE SCALE GENOMIC DNA]</scope>
    <source>
        <strain evidence="2">BBA 69670</strain>
    </source>
</reference>